<sequence>MNFKLIGIAMTMLFGMVSNFSATTPLPPQTSINMLKNGGVRTIVQGYASFDVKQSSSQSLYINVYDSNGYQILSLHSHDLSTTVSTENWEAGQYLIKTQAKGESASQDFVLIIS</sequence>
<keyword evidence="3" id="KW-1185">Reference proteome</keyword>
<dbReference type="RefSeq" id="WP_264792983.1">
    <property type="nucleotide sequence ID" value="NZ_AP026867.1"/>
</dbReference>
<dbReference type="AlphaFoldDB" id="A0A916DRH2"/>
<dbReference type="KEGG" id="aup:AsAng_0025580"/>
<evidence type="ECO:0000256" key="1">
    <source>
        <dbReference type="SAM" id="SignalP"/>
    </source>
</evidence>
<reference evidence="2" key="1">
    <citation type="submission" date="2022-09" db="EMBL/GenBank/DDBJ databases">
        <title>Aureispira anguillicida sp. nov., isolated from Leptocephalus of Japanese eel Anguilla japonica.</title>
        <authorList>
            <person name="Yuasa K."/>
            <person name="Mekata T."/>
            <person name="Ikunari K."/>
        </authorList>
    </citation>
    <scope>NUCLEOTIDE SEQUENCE</scope>
    <source>
        <strain evidence="2">EL160426</strain>
    </source>
</reference>
<feature type="signal peptide" evidence="1">
    <location>
        <begin position="1"/>
        <end position="22"/>
    </location>
</feature>
<gene>
    <name evidence="2" type="ORF">AsAng_0025580</name>
</gene>
<keyword evidence="1" id="KW-0732">Signal</keyword>
<evidence type="ECO:0000313" key="3">
    <source>
        <dbReference type="Proteomes" id="UP001060919"/>
    </source>
</evidence>
<accession>A0A916DRH2</accession>
<dbReference type="EMBL" id="AP026867">
    <property type="protein sequence ID" value="BDS11844.1"/>
    <property type="molecule type" value="Genomic_DNA"/>
</dbReference>
<proteinExistence type="predicted"/>
<dbReference type="Proteomes" id="UP001060919">
    <property type="component" value="Chromosome"/>
</dbReference>
<evidence type="ECO:0008006" key="4">
    <source>
        <dbReference type="Google" id="ProtNLM"/>
    </source>
</evidence>
<organism evidence="2 3">
    <name type="scientific">Aureispira anguillae</name>
    <dbReference type="NCBI Taxonomy" id="2864201"/>
    <lineage>
        <taxon>Bacteria</taxon>
        <taxon>Pseudomonadati</taxon>
        <taxon>Bacteroidota</taxon>
        <taxon>Saprospiria</taxon>
        <taxon>Saprospirales</taxon>
        <taxon>Saprospiraceae</taxon>
        <taxon>Aureispira</taxon>
    </lineage>
</organism>
<name>A0A916DRH2_9BACT</name>
<feature type="chain" id="PRO_5037735175" description="Por secretion system C-terminal sorting domain-containing protein" evidence="1">
    <location>
        <begin position="23"/>
        <end position="114"/>
    </location>
</feature>
<evidence type="ECO:0000313" key="2">
    <source>
        <dbReference type="EMBL" id="BDS11844.1"/>
    </source>
</evidence>
<protein>
    <recommendedName>
        <fullName evidence="4">Por secretion system C-terminal sorting domain-containing protein</fullName>
    </recommendedName>
</protein>